<accession>A0A226DW90</accession>
<comment type="caution">
    <text evidence="2">The sequence shown here is derived from an EMBL/GenBank/DDBJ whole genome shotgun (WGS) entry which is preliminary data.</text>
</comment>
<organism evidence="2 3">
    <name type="scientific">Folsomia candida</name>
    <name type="common">Springtail</name>
    <dbReference type="NCBI Taxonomy" id="158441"/>
    <lineage>
        <taxon>Eukaryota</taxon>
        <taxon>Metazoa</taxon>
        <taxon>Ecdysozoa</taxon>
        <taxon>Arthropoda</taxon>
        <taxon>Hexapoda</taxon>
        <taxon>Collembola</taxon>
        <taxon>Entomobryomorpha</taxon>
        <taxon>Isotomoidea</taxon>
        <taxon>Isotomidae</taxon>
        <taxon>Proisotominae</taxon>
        <taxon>Folsomia</taxon>
    </lineage>
</organism>
<dbReference type="AlphaFoldDB" id="A0A226DW90"/>
<name>A0A226DW90_FOLCA</name>
<evidence type="ECO:0000313" key="3">
    <source>
        <dbReference type="Proteomes" id="UP000198287"/>
    </source>
</evidence>
<evidence type="ECO:0000256" key="1">
    <source>
        <dbReference type="SAM" id="Phobius"/>
    </source>
</evidence>
<keyword evidence="1" id="KW-0812">Transmembrane</keyword>
<protein>
    <submittedName>
        <fullName evidence="2">Uncharacterized protein</fullName>
    </submittedName>
</protein>
<keyword evidence="1" id="KW-0472">Membrane</keyword>
<sequence>MMKSVVWIEKSSQPHFLTGTKTIFVLIVSTASYFIPPSTASPTEMWNIPELFNHSDFHFITTHQTGIQKSFLISSLYTDIMLQNSHTPRIVSSITYKALHIGPLPQILTVTDLFAVPKFVPLSRPVTLFVNLNLQKMAKGHTMSDTVLNILLHQLNPAYIFAHVSNLQDPAHHKRYHEAGGTSLLFFWNENEPQSIYVPCIPCQVDAPPKKIPLSTATSLSIWHANNKNMQNNIVEHNSLGDFKNRGIIQSCHSVLLPTKGGILSCILQTLGIKHNFTGINEDLSHLLKGLTRKRVILTFAPNMLLTSEIYHLAKFRSEIYDVAMAPYKFAVFTTLPSPMTNYAAFVSPIDEITWFLILLSSIAVTVPIYLQRVNLRPFFRDLFKVGALLLNQVEGNFSIKMFPLMTTWFFACYILMSNLYGGEIFSYLTVTQLPTLPTNLADLAESGMSILTSSSYSTLTKNKRSTRVQRSILKSSLIPGMMLNLRKNSKLAVLIAKINGTLSYTKLGSSSRKLLTGRDPLNSGGRGVNQTFAVIDTPGWLSMITDAVEMKGQLFVPKRTHDTPFTLMEVNEVRKNVFSGYLKVGMRQLVGSGIFTKWKKSEQFKASLLAAGLIGKSMRVKVFAQTLAGRGKFASTFNEAKPIEIDVLIAVFMVCLSLWVCAGVLWIFEIGWGNVMRVLE</sequence>
<reference evidence="2 3" key="1">
    <citation type="submission" date="2015-12" db="EMBL/GenBank/DDBJ databases">
        <title>The genome of Folsomia candida.</title>
        <authorList>
            <person name="Faddeeva A."/>
            <person name="Derks M.F."/>
            <person name="Anvar Y."/>
            <person name="Smit S."/>
            <person name="Van Straalen N."/>
            <person name="Roelofs D."/>
        </authorList>
    </citation>
    <scope>NUCLEOTIDE SEQUENCE [LARGE SCALE GENOMIC DNA]</scope>
    <source>
        <strain evidence="2 3">VU population</strain>
        <tissue evidence="2">Whole body</tissue>
    </source>
</reference>
<dbReference type="Proteomes" id="UP000198287">
    <property type="component" value="Unassembled WGS sequence"/>
</dbReference>
<gene>
    <name evidence="2" type="ORF">Fcan01_16788</name>
</gene>
<feature type="transmembrane region" description="Helical" evidence="1">
    <location>
        <begin position="648"/>
        <end position="669"/>
    </location>
</feature>
<keyword evidence="3" id="KW-1185">Reference proteome</keyword>
<feature type="transmembrane region" description="Helical" evidence="1">
    <location>
        <begin position="353"/>
        <end position="371"/>
    </location>
</feature>
<proteinExistence type="predicted"/>
<evidence type="ECO:0000313" key="2">
    <source>
        <dbReference type="EMBL" id="OXA48987.1"/>
    </source>
</evidence>
<keyword evidence="1" id="KW-1133">Transmembrane helix</keyword>
<dbReference type="EMBL" id="LNIX01000011">
    <property type="protein sequence ID" value="OXA48987.1"/>
    <property type="molecule type" value="Genomic_DNA"/>
</dbReference>